<keyword evidence="4 7" id="KW-0067">ATP-binding</keyword>
<evidence type="ECO:0000256" key="4">
    <source>
        <dbReference type="ARBA" id="ARBA00022840"/>
    </source>
</evidence>
<dbReference type="EMBL" id="WNZZ01000017">
    <property type="protein sequence ID" value="MUG24667.1"/>
    <property type="molecule type" value="Genomic_DNA"/>
</dbReference>
<sequence length="352" mass="39127">MRRSPHGSCRASGKNKRTSTKGATAMAQHREAALDERQVVLSVRGLKKKIRRKWIVHEVTFDIKEGEIFGFLGPNGAGKTTTIRMLVDLIRPTAGQVSICGYDVQREPELALRYVGSIVENPEVYSYLTGRENLEQFARMLPGVDAGRIGEVVRIVGLDGRINDKVKTYSLGMRQRLGIAQALLGRPKLLILDEPTNGLDPKGIKEMRDFIRRLAAEGLAVFVSSHLLSEIQLLCDRVAIISRGRVLTVGKVEELIQESTNYVVWELEPRERGAKLLRAAGVDIFEEAEHVLDDAIIAGIGKSALVTRMQPEKSAELVPLLVREGVRVRAVQKVNPTLEQLFLQMTEGESFE</sequence>
<feature type="domain" description="ABC transporter" evidence="6">
    <location>
        <begin position="41"/>
        <end position="268"/>
    </location>
</feature>
<evidence type="ECO:0000256" key="2">
    <source>
        <dbReference type="ARBA" id="ARBA00022448"/>
    </source>
</evidence>
<evidence type="ECO:0000259" key="6">
    <source>
        <dbReference type="PROSITE" id="PS50893"/>
    </source>
</evidence>
<dbReference type="InterPro" id="IPR017871">
    <property type="entry name" value="ABC_transporter-like_CS"/>
</dbReference>
<dbReference type="Pfam" id="PF00005">
    <property type="entry name" value="ABC_tran"/>
    <property type="match status" value="1"/>
</dbReference>
<evidence type="ECO:0000256" key="1">
    <source>
        <dbReference type="ARBA" id="ARBA00005417"/>
    </source>
</evidence>
<organism evidence="7 8">
    <name type="scientific">Paenibacillus macerans</name>
    <name type="common">Bacillus macerans</name>
    <dbReference type="NCBI Taxonomy" id="44252"/>
    <lineage>
        <taxon>Bacteria</taxon>
        <taxon>Bacillati</taxon>
        <taxon>Bacillota</taxon>
        <taxon>Bacilli</taxon>
        <taxon>Bacillales</taxon>
        <taxon>Paenibacillaceae</taxon>
        <taxon>Paenibacillus</taxon>
    </lineage>
</organism>
<dbReference type="GO" id="GO:0016887">
    <property type="term" value="F:ATP hydrolysis activity"/>
    <property type="evidence" value="ECO:0007669"/>
    <property type="project" value="InterPro"/>
</dbReference>
<keyword evidence="3" id="KW-0547">Nucleotide-binding</keyword>
<dbReference type="SMART" id="SM00382">
    <property type="entry name" value="AAA"/>
    <property type="match status" value="1"/>
</dbReference>
<dbReference type="CDD" id="cd03268">
    <property type="entry name" value="ABC_BcrA_bacitracin_resist"/>
    <property type="match status" value="1"/>
</dbReference>
<dbReference type="SUPFAM" id="SSF52540">
    <property type="entry name" value="P-loop containing nucleoside triphosphate hydrolases"/>
    <property type="match status" value="1"/>
</dbReference>
<gene>
    <name evidence="7" type="ORF">GNQ08_20060</name>
</gene>
<accession>A0A6N8EX54</accession>
<dbReference type="Gene3D" id="3.40.50.300">
    <property type="entry name" value="P-loop containing nucleotide triphosphate hydrolases"/>
    <property type="match status" value="1"/>
</dbReference>
<dbReference type="PANTHER" id="PTHR43335">
    <property type="entry name" value="ABC TRANSPORTER, ATP-BINDING PROTEIN"/>
    <property type="match status" value="1"/>
</dbReference>
<dbReference type="OrthoDB" id="9804819at2"/>
<dbReference type="AlphaFoldDB" id="A0A6N8EX54"/>
<reference evidence="7 8" key="1">
    <citation type="submission" date="2019-11" db="EMBL/GenBank/DDBJ databases">
        <title>Draft genome sequences of five Paenibacillus species of dairy origin.</title>
        <authorList>
            <person name="Olajide A.M."/>
            <person name="Chen S."/>
            <person name="Lapointe G."/>
        </authorList>
    </citation>
    <scope>NUCLEOTIDE SEQUENCE [LARGE SCALE GENOMIC DNA]</scope>
    <source>
        <strain evidence="7 8">3CT49</strain>
    </source>
</reference>
<dbReference type="PANTHER" id="PTHR43335:SF4">
    <property type="entry name" value="ABC TRANSPORTER, ATP-BINDING PROTEIN"/>
    <property type="match status" value="1"/>
</dbReference>
<dbReference type="InterPro" id="IPR003593">
    <property type="entry name" value="AAA+_ATPase"/>
</dbReference>
<comment type="similarity">
    <text evidence="1">Belongs to the ABC transporter superfamily.</text>
</comment>
<evidence type="ECO:0000256" key="3">
    <source>
        <dbReference type="ARBA" id="ARBA00022741"/>
    </source>
</evidence>
<feature type="region of interest" description="Disordered" evidence="5">
    <location>
        <begin position="1"/>
        <end position="27"/>
    </location>
</feature>
<dbReference type="InterPro" id="IPR003439">
    <property type="entry name" value="ABC_transporter-like_ATP-bd"/>
</dbReference>
<protein>
    <submittedName>
        <fullName evidence="7">ATP-binding cassette domain-containing protein</fullName>
    </submittedName>
</protein>
<dbReference type="PROSITE" id="PS00211">
    <property type="entry name" value="ABC_TRANSPORTER_1"/>
    <property type="match status" value="1"/>
</dbReference>
<dbReference type="PROSITE" id="PS50893">
    <property type="entry name" value="ABC_TRANSPORTER_2"/>
    <property type="match status" value="1"/>
</dbReference>
<evidence type="ECO:0000313" key="7">
    <source>
        <dbReference type="EMBL" id="MUG24667.1"/>
    </source>
</evidence>
<evidence type="ECO:0000313" key="8">
    <source>
        <dbReference type="Proteomes" id="UP000442469"/>
    </source>
</evidence>
<dbReference type="Proteomes" id="UP000442469">
    <property type="component" value="Unassembled WGS sequence"/>
</dbReference>
<keyword evidence="2" id="KW-0813">Transport</keyword>
<comment type="caution">
    <text evidence="7">The sequence shown here is derived from an EMBL/GenBank/DDBJ whole genome shotgun (WGS) entry which is preliminary data.</text>
</comment>
<dbReference type="GO" id="GO:0005524">
    <property type="term" value="F:ATP binding"/>
    <property type="evidence" value="ECO:0007669"/>
    <property type="project" value="UniProtKB-KW"/>
</dbReference>
<proteinExistence type="inferred from homology"/>
<evidence type="ECO:0000256" key="5">
    <source>
        <dbReference type="SAM" id="MobiDB-lite"/>
    </source>
</evidence>
<dbReference type="InterPro" id="IPR027417">
    <property type="entry name" value="P-loop_NTPase"/>
</dbReference>
<name>A0A6N8EX54_PAEMA</name>